<keyword evidence="2" id="KW-1185">Reference proteome</keyword>
<evidence type="ECO:0000313" key="2">
    <source>
        <dbReference type="Proteomes" id="UP000054359"/>
    </source>
</evidence>
<name>A0A087TDA9_STEMI</name>
<proteinExistence type="predicted"/>
<feature type="non-terminal residue" evidence="1">
    <location>
        <position position="47"/>
    </location>
</feature>
<sequence>MIIFLMSNVHTRKDIYHLNMEAHSRYVTEAHPNISPKFNKRFALSLT</sequence>
<dbReference type="STRING" id="407821.A0A087TDA9"/>
<dbReference type="Proteomes" id="UP000054359">
    <property type="component" value="Unassembled WGS sequence"/>
</dbReference>
<dbReference type="EMBL" id="KK114698">
    <property type="protein sequence ID" value="KFM63098.1"/>
    <property type="molecule type" value="Genomic_DNA"/>
</dbReference>
<dbReference type="AlphaFoldDB" id="A0A087TDA9"/>
<accession>A0A087TDA9</accession>
<evidence type="ECO:0000313" key="1">
    <source>
        <dbReference type="EMBL" id="KFM63098.1"/>
    </source>
</evidence>
<reference evidence="1 2" key="1">
    <citation type="submission" date="2013-11" db="EMBL/GenBank/DDBJ databases">
        <title>Genome sequencing of Stegodyphus mimosarum.</title>
        <authorList>
            <person name="Bechsgaard J."/>
        </authorList>
    </citation>
    <scope>NUCLEOTIDE SEQUENCE [LARGE SCALE GENOMIC DNA]</scope>
</reference>
<gene>
    <name evidence="1" type="ORF">X975_18484</name>
</gene>
<organism evidence="1 2">
    <name type="scientific">Stegodyphus mimosarum</name>
    <name type="common">African social velvet spider</name>
    <dbReference type="NCBI Taxonomy" id="407821"/>
    <lineage>
        <taxon>Eukaryota</taxon>
        <taxon>Metazoa</taxon>
        <taxon>Ecdysozoa</taxon>
        <taxon>Arthropoda</taxon>
        <taxon>Chelicerata</taxon>
        <taxon>Arachnida</taxon>
        <taxon>Araneae</taxon>
        <taxon>Araneomorphae</taxon>
        <taxon>Entelegynae</taxon>
        <taxon>Eresoidea</taxon>
        <taxon>Eresidae</taxon>
        <taxon>Stegodyphus</taxon>
    </lineage>
</organism>
<protein>
    <submittedName>
        <fullName evidence="1">Uncharacterized protein</fullName>
    </submittedName>
</protein>